<reference evidence="2 3" key="1">
    <citation type="journal article" date="2019" name="Commun. Biol.">
        <title>The bagworm genome reveals a unique fibroin gene that provides high tensile strength.</title>
        <authorList>
            <person name="Kono N."/>
            <person name="Nakamura H."/>
            <person name="Ohtoshi R."/>
            <person name="Tomita M."/>
            <person name="Numata K."/>
            <person name="Arakawa K."/>
        </authorList>
    </citation>
    <scope>NUCLEOTIDE SEQUENCE [LARGE SCALE GENOMIC DNA]</scope>
</reference>
<dbReference type="PANTHER" id="PTHR45913">
    <property type="entry name" value="EPM2A-INTERACTING PROTEIN 1"/>
    <property type="match status" value="1"/>
</dbReference>
<keyword evidence="3" id="KW-1185">Reference proteome</keyword>
<feature type="region of interest" description="Disordered" evidence="1">
    <location>
        <begin position="124"/>
        <end position="155"/>
    </location>
</feature>
<comment type="caution">
    <text evidence="2">The sequence shown here is derived from an EMBL/GenBank/DDBJ whole genome shotgun (WGS) entry which is preliminary data.</text>
</comment>
<dbReference type="PANTHER" id="PTHR45913:SF5">
    <property type="entry name" value="GENERAL TRANSCRIPTION FACTOR II-I REPEAT DOMAIN-CONTAINING PROTEIN 2A-LIKE PROTEIN"/>
    <property type="match status" value="1"/>
</dbReference>
<accession>A0A4C1UYJ9</accession>
<evidence type="ECO:0000313" key="3">
    <source>
        <dbReference type="Proteomes" id="UP000299102"/>
    </source>
</evidence>
<name>A0A4C1UYJ9_EUMVA</name>
<organism evidence="2 3">
    <name type="scientific">Eumeta variegata</name>
    <name type="common">Bagworm moth</name>
    <name type="synonym">Eumeta japonica</name>
    <dbReference type="NCBI Taxonomy" id="151549"/>
    <lineage>
        <taxon>Eukaryota</taxon>
        <taxon>Metazoa</taxon>
        <taxon>Ecdysozoa</taxon>
        <taxon>Arthropoda</taxon>
        <taxon>Hexapoda</taxon>
        <taxon>Insecta</taxon>
        <taxon>Pterygota</taxon>
        <taxon>Neoptera</taxon>
        <taxon>Endopterygota</taxon>
        <taxon>Lepidoptera</taxon>
        <taxon>Glossata</taxon>
        <taxon>Ditrysia</taxon>
        <taxon>Tineoidea</taxon>
        <taxon>Psychidae</taxon>
        <taxon>Oiketicinae</taxon>
        <taxon>Eumeta</taxon>
    </lineage>
</organism>
<evidence type="ECO:0000313" key="2">
    <source>
        <dbReference type="EMBL" id="GBP31563.1"/>
    </source>
</evidence>
<dbReference type="STRING" id="151549.A0A4C1UYJ9"/>
<feature type="compositionally biased region" description="Pro residues" evidence="1">
    <location>
        <begin position="144"/>
        <end position="155"/>
    </location>
</feature>
<gene>
    <name evidence="2" type="primary">GTF2IRD2</name>
    <name evidence="2" type="ORF">EVAR_78142_1</name>
</gene>
<dbReference type="AlphaFoldDB" id="A0A4C1UYJ9"/>
<evidence type="ECO:0000256" key="1">
    <source>
        <dbReference type="SAM" id="MobiDB-lite"/>
    </source>
</evidence>
<sequence length="155" mass="16752">MANEIKTISTDRMAGIESFSTALDKNTDSSDTAQLALFIRGVDKEFAVTEELLILQPLKRTSRGENIFNKGHARPIQHGCTEMTPVLRVLARVCVCMCMSACVHGRVCMRARTDAFACVHAHAHGCDDGTSPRCVTSDSRKSASPPPHPPGADAK</sequence>
<protein>
    <submittedName>
        <fullName evidence="2">General transcription factor II-I repeat domain-containing protein 2A</fullName>
    </submittedName>
</protein>
<dbReference type="OrthoDB" id="6611647at2759"/>
<dbReference type="Proteomes" id="UP000299102">
    <property type="component" value="Unassembled WGS sequence"/>
</dbReference>
<dbReference type="EMBL" id="BGZK01000248">
    <property type="protein sequence ID" value="GBP31563.1"/>
    <property type="molecule type" value="Genomic_DNA"/>
</dbReference>
<proteinExistence type="predicted"/>